<comment type="catalytic activity">
    <reaction evidence="1">
        <text>ATP + protein L-histidine = ADP + protein N-phospho-L-histidine.</text>
        <dbReference type="EC" id="2.7.13.3"/>
    </reaction>
</comment>
<organism evidence="11 12">
    <name type="scientific">Rhodococcoides kyotonense</name>
    <dbReference type="NCBI Taxonomy" id="398843"/>
    <lineage>
        <taxon>Bacteria</taxon>
        <taxon>Bacillati</taxon>
        <taxon>Actinomycetota</taxon>
        <taxon>Actinomycetes</taxon>
        <taxon>Mycobacteriales</taxon>
        <taxon>Nocardiaceae</taxon>
        <taxon>Rhodococcoides</taxon>
    </lineage>
</organism>
<reference evidence="11 12" key="1">
    <citation type="submission" date="2016-03" db="EMBL/GenBank/DDBJ databases">
        <title>Genome sequence of Rhodococcus kyotonensis KB10.</title>
        <authorList>
            <person name="Jeong H."/>
            <person name="Hong C.E."/>
            <person name="Jo S.H."/>
            <person name="Park J.M."/>
        </authorList>
    </citation>
    <scope>NUCLEOTIDE SEQUENCE [LARGE SCALE GENOMIC DNA]</scope>
    <source>
        <strain evidence="11 12">KB10</strain>
    </source>
</reference>
<dbReference type="Pfam" id="PF07730">
    <property type="entry name" value="HisKA_3"/>
    <property type="match status" value="1"/>
</dbReference>
<dbReference type="PANTHER" id="PTHR24421:SF10">
    <property type="entry name" value="NITRATE_NITRITE SENSOR PROTEIN NARQ"/>
    <property type="match status" value="1"/>
</dbReference>
<dbReference type="GO" id="GO:0016020">
    <property type="term" value="C:membrane"/>
    <property type="evidence" value="ECO:0007669"/>
    <property type="project" value="InterPro"/>
</dbReference>
<evidence type="ECO:0000256" key="5">
    <source>
        <dbReference type="ARBA" id="ARBA00022741"/>
    </source>
</evidence>
<dbReference type="GO" id="GO:0005524">
    <property type="term" value="F:ATP binding"/>
    <property type="evidence" value="ECO:0007669"/>
    <property type="project" value="UniProtKB-KW"/>
</dbReference>
<evidence type="ECO:0000256" key="4">
    <source>
        <dbReference type="ARBA" id="ARBA00022679"/>
    </source>
</evidence>
<dbReference type="AlphaFoldDB" id="A0A177Y9A7"/>
<dbReference type="Proteomes" id="UP000077519">
    <property type="component" value="Unassembled WGS sequence"/>
</dbReference>
<dbReference type="GO" id="GO:0000155">
    <property type="term" value="F:phosphorelay sensor kinase activity"/>
    <property type="evidence" value="ECO:0007669"/>
    <property type="project" value="InterPro"/>
</dbReference>
<dbReference type="InterPro" id="IPR011712">
    <property type="entry name" value="Sig_transdc_His_kin_sub3_dim/P"/>
</dbReference>
<comment type="caution">
    <text evidence="11">The sequence shown here is derived from an EMBL/GenBank/DDBJ whole genome shotgun (WGS) entry which is preliminary data.</text>
</comment>
<gene>
    <name evidence="11" type="ORF">A3K89_10240</name>
</gene>
<feature type="transmembrane region" description="Helical" evidence="9">
    <location>
        <begin position="41"/>
        <end position="60"/>
    </location>
</feature>
<evidence type="ECO:0000256" key="6">
    <source>
        <dbReference type="ARBA" id="ARBA00022777"/>
    </source>
</evidence>
<evidence type="ECO:0000256" key="2">
    <source>
        <dbReference type="ARBA" id="ARBA00012438"/>
    </source>
</evidence>
<dbReference type="GO" id="GO:0046983">
    <property type="term" value="F:protein dimerization activity"/>
    <property type="evidence" value="ECO:0007669"/>
    <property type="project" value="InterPro"/>
</dbReference>
<evidence type="ECO:0000313" key="12">
    <source>
        <dbReference type="Proteomes" id="UP000077519"/>
    </source>
</evidence>
<name>A0A177Y9A7_9NOCA</name>
<keyword evidence="4" id="KW-0808">Transferase</keyword>
<keyword evidence="9" id="KW-1133">Transmembrane helix</keyword>
<dbReference type="Gene3D" id="1.20.5.1930">
    <property type="match status" value="1"/>
</dbReference>
<dbReference type="InterPro" id="IPR050482">
    <property type="entry name" value="Sensor_HK_TwoCompSys"/>
</dbReference>
<proteinExistence type="predicted"/>
<keyword evidence="7" id="KW-0067">ATP-binding</keyword>
<feature type="domain" description="Signal transduction histidine kinase subgroup 3 dimerisation and phosphoacceptor" evidence="10">
    <location>
        <begin position="202"/>
        <end position="266"/>
    </location>
</feature>
<accession>A0A177Y9A7</accession>
<keyword evidence="9" id="KW-0812">Transmembrane</keyword>
<dbReference type="EC" id="2.7.13.3" evidence="2"/>
<feature type="transmembrane region" description="Helical" evidence="9">
    <location>
        <begin position="66"/>
        <end position="90"/>
    </location>
</feature>
<dbReference type="Gene3D" id="3.30.565.10">
    <property type="entry name" value="Histidine kinase-like ATPase, C-terminal domain"/>
    <property type="match status" value="1"/>
</dbReference>
<evidence type="ECO:0000256" key="1">
    <source>
        <dbReference type="ARBA" id="ARBA00000085"/>
    </source>
</evidence>
<keyword evidence="3" id="KW-0597">Phosphoprotein</keyword>
<evidence type="ECO:0000313" key="11">
    <source>
        <dbReference type="EMBL" id="OAK51789.1"/>
    </source>
</evidence>
<dbReference type="InterPro" id="IPR036890">
    <property type="entry name" value="HATPase_C_sf"/>
</dbReference>
<keyword evidence="5" id="KW-0547">Nucleotide-binding</keyword>
<keyword evidence="8" id="KW-0902">Two-component regulatory system</keyword>
<evidence type="ECO:0000256" key="9">
    <source>
        <dbReference type="SAM" id="Phobius"/>
    </source>
</evidence>
<evidence type="ECO:0000256" key="7">
    <source>
        <dbReference type="ARBA" id="ARBA00022840"/>
    </source>
</evidence>
<dbReference type="EMBL" id="LVHI01000037">
    <property type="protein sequence ID" value="OAK51789.1"/>
    <property type="molecule type" value="Genomic_DNA"/>
</dbReference>
<feature type="transmembrane region" description="Helical" evidence="9">
    <location>
        <begin position="150"/>
        <end position="169"/>
    </location>
</feature>
<protein>
    <recommendedName>
        <fullName evidence="2">histidine kinase</fullName>
        <ecNumber evidence="2">2.7.13.3</ecNumber>
    </recommendedName>
</protein>
<dbReference type="RefSeq" id="WP_068430559.1">
    <property type="nucleotide sequence ID" value="NZ_LVHI01000037.1"/>
</dbReference>
<dbReference type="SUPFAM" id="SSF55874">
    <property type="entry name" value="ATPase domain of HSP90 chaperone/DNA topoisomerase II/histidine kinase"/>
    <property type="match status" value="1"/>
</dbReference>
<feature type="transmembrane region" description="Helical" evidence="9">
    <location>
        <begin position="12"/>
        <end position="34"/>
    </location>
</feature>
<dbReference type="PANTHER" id="PTHR24421">
    <property type="entry name" value="NITRATE/NITRITE SENSOR PROTEIN NARX-RELATED"/>
    <property type="match status" value="1"/>
</dbReference>
<evidence type="ECO:0000256" key="8">
    <source>
        <dbReference type="ARBA" id="ARBA00023012"/>
    </source>
</evidence>
<dbReference type="CDD" id="cd16917">
    <property type="entry name" value="HATPase_UhpB-NarQ-NarX-like"/>
    <property type="match status" value="1"/>
</dbReference>
<evidence type="ECO:0000259" key="10">
    <source>
        <dbReference type="Pfam" id="PF07730"/>
    </source>
</evidence>
<evidence type="ECO:0000256" key="3">
    <source>
        <dbReference type="ARBA" id="ARBA00022553"/>
    </source>
</evidence>
<sequence length="400" mass="42779">MSTSTPSRWRRRVWTTAAVSLSVICSMFTVMFASTAENVPPVNYVVGFLLNLVAAVALVWRHDKPFVVLGLAVAGPLFFETDATAALIALYAVARFATGRRLALSAGVVLVACGVSLTYDAYRRRDYSVLTVGTQTVEDGPVPDWNVPLWIAWLVALALVGAVTGLAVLRRTQSDLDAAVHTRDRYAKQSDALREEAILVAERTRIARDMHDTLAAGLSRISLFAGGLQVNSTEGPEKVPNTASLIRQTAHDALDDLRRIIGVLRGTGDYAGGRRSIEGVSDLVHSVRDAGTHVTYSLDLSPGDLGASTSQVAYRVAQESLTNAQKHAQGAPIHVGVRGNSDVGLRIVVRNHLTGAPAFAHGSGTGLTGLSEQVRQIGGTFEAQVVPGEFVVQAWLPWHT</sequence>
<keyword evidence="9" id="KW-0472">Membrane</keyword>
<keyword evidence="12" id="KW-1185">Reference proteome</keyword>
<keyword evidence="6 11" id="KW-0418">Kinase</keyword>